<evidence type="ECO:0000313" key="4">
    <source>
        <dbReference type="Proteomes" id="UP000785679"/>
    </source>
</evidence>
<organism evidence="3 4">
    <name type="scientific">Halteria grandinella</name>
    <dbReference type="NCBI Taxonomy" id="5974"/>
    <lineage>
        <taxon>Eukaryota</taxon>
        <taxon>Sar</taxon>
        <taxon>Alveolata</taxon>
        <taxon>Ciliophora</taxon>
        <taxon>Intramacronucleata</taxon>
        <taxon>Spirotrichea</taxon>
        <taxon>Stichotrichia</taxon>
        <taxon>Sporadotrichida</taxon>
        <taxon>Halteriidae</taxon>
        <taxon>Halteria</taxon>
    </lineage>
</organism>
<protein>
    <submittedName>
        <fullName evidence="3">Uncharacterized protein</fullName>
    </submittedName>
</protein>
<accession>A0A8J8P7Q5</accession>
<keyword evidence="2" id="KW-1133">Transmembrane helix</keyword>
<reference evidence="3" key="1">
    <citation type="submission" date="2019-06" db="EMBL/GenBank/DDBJ databases">
        <authorList>
            <person name="Zheng W."/>
        </authorList>
    </citation>
    <scope>NUCLEOTIDE SEQUENCE</scope>
    <source>
        <strain evidence="3">QDHG01</strain>
    </source>
</reference>
<evidence type="ECO:0000256" key="1">
    <source>
        <dbReference type="SAM" id="MobiDB-lite"/>
    </source>
</evidence>
<gene>
    <name evidence="3" type="ORF">FGO68_gene15341</name>
</gene>
<feature type="transmembrane region" description="Helical" evidence="2">
    <location>
        <begin position="214"/>
        <end position="234"/>
    </location>
</feature>
<feature type="transmembrane region" description="Helical" evidence="2">
    <location>
        <begin position="180"/>
        <end position="202"/>
    </location>
</feature>
<feature type="compositionally biased region" description="Basic and acidic residues" evidence="1">
    <location>
        <begin position="285"/>
        <end position="304"/>
    </location>
</feature>
<feature type="region of interest" description="Disordered" evidence="1">
    <location>
        <begin position="260"/>
        <end position="304"/>
    </location>
</feature>
<feature type="transmembrane region" description="Helical" evidence="2">
    <location>
        <begin position="64"/>
        <end position="86"/>
    </location>
</feature>
<feature type="transmembrane region" description="Helical" evidence="2">
    <location>
        <begin position="40"/>
        <end position="58"/>
    </location>
</feature>
<comment type="caution">
    <text evidence="3">The sequence shown here is derived from an EMBL/GenBank/DDBJ whole genome shotgun (WGS) entry which is preliminary data.</text>
</comment>
<keyword evidence="2" id="KW-0812">Transmembrane</keyword>
<feature type="transmembrane region" description="Helical" evidence="2">
    <location>
        <begin position="152"/>
        <end position="173"/>
    </location>
</feature>
<keyword evidence="4" id="KW-1185">Reference proteome</keyword>
<dbReference type="EMBL" id="RRYP01000401">
    <property type="protein sequence ID" value="TNV87489.1"/>
    <property type="molecule type" value="Genomic_DNA"/>
</dbReference>
<evidence type="ECO:0000256" key="2">
    <source>
        <dbReference type="SAM" id="Phobius"/>
    </source>
</evidence>
<keyword evidence="2" id="KW-0472">Membrane</keyword>
<name>A0A8J8P7Q5_HALGN</name>
<evidence type="ECO:0000313" key="3">
    <source>
        <dbReference type="EMBL" id="TNV87489.1"/>
    </source>
</evidence>
<sequence length="304" mass="35179">MLNHNQYIDKKVASALIHHSVANFGRSLYPQYIPDEKLKFFRLGLLVLALVAFLFQFLGKTQSLLLSLLTDLEFYTTTSCIIALVFSHQASYTKNAQEPTSTEIRAKRKAIIWNSLAITINTVVIMIYFFFIPIVLASDGLMTVSYFLNFKTLAFLFSYSVVLAHFFVIDFIMLEKDYKWLIITLSLWAMFNLTTEVDGLFFREMKGAKNIIKISLASFFIVSTTCLYFVLTSLSQWIKKVSERQEIKKILKKYGRATYNSQDDEDDHQYDSTDSDSENEDDKDDGYIQRKGTGEFKENKERLL</sequence>
<proteinExistence type="predicted"/>
<dbReference type="Proteomes" id="UP000785679">
    <property type="component" value="Unassembled WGS sequence"/>
</dbReference>
<dbReference type="AlphaFoldDB" id="A0A8J8P7Q5"/>
<feature type="transmembrane region" description="Helical" evidence="2">
    <location>
        <begin position="111"/>
        <end position="132"/>
    </location>
</feature>
<feature type="compositionally biased region" description="Acidic residues" evidence="1">
    <location>
        <begin position="262"/>
        <end position="284"/>
    </location>
</feature>